<proteinExistence type="predicted"/>
<dbReference type="SUPFAM" id="SSF160631">
    <property type="entry name" value="SMI1/KNR4-like"/>
    <property type="match status" value="1"/>
</dbReference>
<name>A0ABV5GM60_9FLAO</name>
<dbReference type="Proteomes" id="UP001589607">
    <property type="component" value="Unassembled WGS sequence"/>
</dbReference>
<evidence type="ECO:0000259" key="1">
    <source>
        <dbReference type="Pfam" id="PF09346"/>
    </source>
</evidence>
<dbReference type="RefSeq" id="WP_236455526.1">
    <property type="nucleotide sequence ID" value="NZ_CBCSGE010000002.1"/>
</dbReference>
<comment type="caution">
    <text evidence="2">The sequence shown here is derived from an EMBL/GenBank/DDBJ whole genome shotgun (WGS) entry which is preliminary data.</text>
</comment>
<dbReference type="Gene3D" id="3.40.1580.10">
    <property type="entry name" value="SMI1/KNR4-like"/>
    <property type="match status" value="1"/>
</dbReference>
<dbReference type="Pfam" id="PF09346">
    <property type="entry name" value="SMI1_KNR4"/>
    <property type="match status" value="1"/>
</dbReference>
<feature type="domain" description="Knr4/Smi1-like" evidence="1">
    <location>
        <begin position="3"/>
        <end position="134"/>
    </location>
</feature>
<organism evidence="2 3">
    <name type="scientific">Flavobacterium jumunjinense</name>
    <dbReference type="NCBI Taxonomy" id="998845"/>
    <lineage>
        <taxon>Bacteria</taxon>
        <taxon>Pseudomonadati</taxon>
        <taxon>Bacteroidota</taxon>
        <taxon>Flavobacteriia</taxon>
        <taxon>Flavobacteriales</taxon>
        <taxon>Flavobacteriaceae</taxon>
        <taxon>Flavobacterium</taxon>
    </lineage>
</organism>
<evidence type="ECO:0000313" key="3">
    <source>
        <dbReference type="Proteomes" id="UP001589607"/>
    </source>
</evidence>
<evidence type="ECO:0000313" key="2">
    <source>
        <dbReference type="EMBL" id="MFB9096411.1"/>
    </source>
</evidence>
<dbReference type="EMBL" id="JBHMEY010000018">
    <property type="protein sequence ID" value="MFB9096411.1"/>
    <property type="molecule type" value="Genomic_DNA"/>
</dbReference>
<reference evidence="2 3" key="1">
    <citation type="submission" date="2024-09" db="EMBL/GenBank/DDBJ databases">
        <authorList>
            <person name="Sun Q."/>
            <person name="Mori K."/>
        </authorList>
    </citation>
    <scope>NUCLEOTIDE SEQUENCE [LARGE SCALE GENOMIC DNA]</scope>
    <source>
        <strain evidence="2 3">CECT 7955</strain>
    </source>
</reference>
<sequence>MTLTEIEKEYNFKYSALYKQLEQDGMLNVGEYGPNWYSTVFPKLKENPTLLLHSYDFELLNTNSIAEEINDFSDPEDYRQINPEFKFIPFAKSGAGDHYCFLLNEQNGDDIPIVFVWHDCNEVNYLAKNFQHYIFRTLLTDMSEQDTYNNVSDKEFRENIESVLKTHTKYLTEQQTEILKSVLSRQIIDYEIELPRTKEKHRGLLTGIELKRILNEFIPYEKMDKSFEYSTE</sequence>
<keyword evidence="3" id="KW-1185">Reference proteome</keyword>
<dbReference type="InterPro" id="IPR037883">
    <property type="entry name" value="Knr4/Smi1-like_sf"/>
</dbReference>
<gene>
    <name evidence="2" type="ORF">ACFFVF_07800</name>
</gene>
<accession>A0ABV5GM60</accession>
<dbReference type="InterPro" id="IPR018958">
    <property type="entry name" value="Knr4/Smi1-like_dom"/>
</dbReference>
<protein>
    <submittedName>
        <fullName evidence="2">SMI1/KNR4 family protein</fullName>
    </submittedName>
</protein>